<proteinExistence type="predicted"/>
<dbReference type="GeneID" id="301552547"/>
<sequence>MILTGPEITTAADDGRLRIHPFEADQVNPNSYNVRLGSTLLTYTAEVIDAHHPNPTRSFEISDDGYVLEPGELYLGHTLEEVGSDVFVPLLFGRSSVGRLGLFVEITAPIGDIGFHGQWTLMLSAIRPLRVYAGMKIGQIMFFVSTGDIDLYAGKYQAAAGPQASGYWRDIATVRAVAS</sequence>
<evidence type="ECO:0000313" key="4">
    <source>
        <dbReference type="Proteomes" id="UP000600080"/>
    </source>
</evidence>
<dbReference type="Pfam" id="PF22769">
    <property type="entry name" value="DCD"/>
    <property type="match status" value="1"/>
</dbReference>
<dbReference type="Proteomes" id="UP000600080">
    <property type="component" value="Unassembled WGS sequence"/>
</dbReference>
<dbReference type="RefSeq" id="WP_189104810.1">
    <property type="nucleotide sequence ID" value="NZ_BMND01000090.1"/>
</dbReference>
<comment type="caution">
    <text evidence="3">The sequence shown here is derived from an EMBL/GenBank/DDBJ whole genome shotgun (WGS) entry which is preliminary data.</text>
</comment>
<dbReference type="InterPro" id="IPR033704">
    <property type="entry name" value="dUTPase_trimeric"/>
</dbReference>
<dbReference type="SUPFAM" id="SSF51283">
    <property type="entry name" value="dUTPase-like"/>
    <property type="match status" value="1"/>
</dbReference>
<dbReference type="PANTHER" id="PTHR42680:SF3">
    <property type="entry name" value="DCTP DEAMINASE"/>
    <property type="match status" value="1"/>
</dbReference>
<organism evidence="3 4">
    <name type="scientific">Streptomyces kronopolitis</name>
    <dbReference type="NCBI Taxonomy" id="1612435"/>
    <lineage>
        <taxon>Bacteria</taxon>
        <taxon>Bacillati</taxon>
        <taxon>Actinomycetota</taxon>
        <taxon>Actinomycetes</taxon>
        <taxon>Kitasatosporales</taxon>
        <taxon>Streptomycetaceae</taxon>
        <taxon>Streptomyces</taxon>
    </lineage>
</organism>
<dbReference type="InterPro" id="IPR011962">
    <property type="entry name" value="dCTP_deaminase"/>
</dbReference>
<protein>
    <submittedName>
        <fullName evidence="3">Deoxycytidine triphosphate deaminase</fullName>
    </submittedName>
</protein>
<gene>
    <name evidence="3" type="primary">dcd</name>
    <name evidence="3" type="ORF">GCM10012285_68470</name>
</gene>
<accession>A0ABQ2K429</accession>
<dbReference type="InterPro" id="IPR036157">
    <property type="entry name" value="dUTPase-like_sf"/>
</dbReference>
<name>A0ABQ2K429_9ACTN</name>
<keyword evidence="2" id="KW-0546">Nucleotide metabolism</keyword>
<dbReference type="NCBIfam" id="TIGR02274">
    <property type="entry name" value="dCTP_deam"/>
    <property type="match status" value="1"/>
</dbReference>
<keyword evidence="1" id="KW-0378">Hydrolase</keyword>
<evidence type="ECO:0000256" key="1">
    <source>
        <dbReference type="ARBA" id="ARBA00022801"/>
    </source>
</evidence>
<reference evidence="4" key="1">
    <citation type="journal article" date="2019" name="Int. J. Syst. Evol. Microbiol.">
        <title>The Global Catalogue of Microorganisms (GCM) 10K type strain sequencing project: providing services to taxonomists for standard genome sequencing and annotation.</title>
        <authorList>
            <consortium name="The Broad Institute Genomics Platform"/>
            <consortium name="The Broad Institute Genome Sequencing Center for Infectious Disease"/>
            <person name="Wu L."/>
            <person name="Ma J."/>
        </authorList>
    </citation>
    <scope>NUCLEOTIDE SEQUENCE [LARGE SCALE GENOMIC DNA]</scope>
    <source>
        <strain evidence="4">CGMCC 4.7323</strain>
    </source>
</reference>
<evidence type="ECO:0000313" key="3">
    <source>
        <dbReference type="EMBL" id="GGN65546.1"/>
    </source>
</evidence>
<keyword evidence="4" id="KW-1185">Reference proteome</keyword>
<dbReference type="CDD" id="cd07557">
    <property type="entry name" value="trimeric_dUTPase"/>
    <property type="match status" value="1"/>
</dbReference>
<dbReference type="Gene3D" id="2.70.40.10">
    <property type="match status" value="1"/>
</dbReference>
<dbReference type="PANTHER" id="PTHR42680">
    <property type="entry name" value="DCTP DEAMINASE"/>
    <property type="match status" value="1"/>
</dbReference>
<evidence type="ECO:0000256" key="2">
    <source>
        <dbReference type="ARBA" id="ARBA00023080"/>
    </source>
</evidence>
<dbReference type="EMBL" id="BMND01000090">
    <property type="protein sequence ID" value="GGN65546.1"/>
    <property type="molecule type" value="Genomic_DNA"/>
</dbReference>